<dbReference type="EMBL" id="CAJRST010011113">
    <property type="protein sequence ID" value="CAG5927087.1"/>
    <property type="molecule type" value="Genomic_DNA"/>
</dbReference>
<dbReference type="SUPFAM" id="SSF49899">
    <property type="entry name" value="Concanavalin A-like lectins/glucanases"/>
    <property type="match status" value="1"/>
</dbReference>
<keyword evidence="2" id="KW-1185">Reference proteome</keyword>
<evidence type="ECO:0000313" key="1">
    <source>
        <dbReference type="EMBL" id="CAG5927087.1"/>
    </source>
</evidence>
<reference evidence="1" key="1">
    <citation type="submission" date="2021-05" db="EMBL/GenBank/DDBJ databases">
        <authorList>
            <person name="Tigano A."/>
        </authorList>
    </citation>
    <scope>NUCLEOTIDE SEQUENCE</scope>
</reference>
<comment type="caution">
    <text evidence="1">The sequence shown here is derived from an EMBL/GenBank/DDBJ whole genome shotgun (WGS) entry which is preliminary data.</text>
</comment>
<gene>
    <name evidence="1" type="ORF">MMEN_LOCUS11145</name>
</gene>
<proteinExistence type="predicted"/>
<organism evidence="1 2">
    <name type="scientific">Menidia menidia</name>
    <name type="common">Atlantic silverside</name>
    <dbReference type="NCBI Taxonomy" id="238744"/>
    <lineage>
        <taxon>Eukaryota</taxon>
        <taxon>Metazoa</taxon>
        <taxon>Chordata</taxon>
        <taxon>Craniata</taxon>
        <taxon>Vertebrata</taxon>
        <taxon>Euteleostomi</taxon>
        <taxon>Actinopterygii</taxon>
        <taxon>Neopterygii</taxon>
        <taxon>Teleostei</taxon>
        <taxon>Neoteleostei</taxon>
        <taxon>Acanthomorphata</taxon>
        <taxon>Ovalentaria</taxon>
        <taxon>Atherinomorphae</taxon>
        <taxon>Atheriniformes</taxon>
        <taxon>Atherinopsidae</taxon>
        <taxon>Menidiinae</taxon>
        <taxon>Menidia</taxon>
    </lineage>
</organism>
<protein>
    <submittedName>
        <fullName evidence="1">(Atlantic silverside) hypothetical protein</fullName>
    </submittedName>
</protein>
<dbReference type="InterPro" id="IPR043136">
    <property type="entry name" value="B30.2/SPRY_sf"/>
</dbReference>
<name>A0A8S4B7Y9_9TELE</name>
<dbReference type="Gene3D" id="2.60.120.920">
    <property type="match status" value="1"/>
</dbReference>
<dbReference type="AlphaFoldDB" id="A0A8S4B7Y9"/>
<accession>A0A8S4B7Y9</accession>
<sequence length="196" mass="21618">MTITRMAELNREIAALLGASKGTGEALQTADLLFLHNYKATLATVQRQRSLNDESRSSLGSLLDVAKHFGNLSFNIWNKMRRSCVLKPPRGIDSILGSEGLPSGTHSWMAEVGDHEYWELGVLSGSVERKDNVAFGLWRIGLNIERAPSRIQTLISTLFQNFNSVSGLPMKVVPVKISVNMEEIVKITPASPKIKD</sequence>
<dbReference type="InterPro" id="IPR013320">
    <property type="entry name" value="ConA-like_dom_sf"/>
</dbReference>
<evidence type="ECO:0000313" key="2">
    <source>
        <dbReference type="Proteomes" id="UP000677803"/>
    </source>
</evidence>
<dbReference type="Proteomes" id="UP000677803">
    <property type="component" value="Unassembled WGS sequence"/>
</dbReference>